<accession>A0ABS4GRC3</accession>
<comment type="similarity">
    <text evidence="2">Belongs to the Orn/Lys/Arg decarboxylase class-I family.</text>
</comment>
<evidence type="ECO:0000256" key="5">
    <source>
        <dbReference type="ARBA" id="ARBA00023239"/>
    </source>
</evidence>
<dbReference type="Proteomes" id="UP001519343">
    <property type="component" value="Unassembled WGS sequence"/>
</dbReference>
<organism evidence="8 9">
    <name type="scientific">Ammoniphilus resinae</name>
    <dbReference type="NCBI Taxonomy" id="861532"/>
    <lineage>
        <taxon>Bacteria</taxon>
        <taxon>Bacillati</taxon>
        <taxon>Bacillota</taxon>
        <taxon>Bacilli</taxon>
        <taxon>Bacillales</taxon>
        <taxon>Paenibacillaceae</taxon>
        <taxon>Aneurinibacillus group</taxon>
        <taxon>Ammoniphilus</taxon>
    </lineage>
</organism>
<evidence type="ECO:0000313" key="8">
    <source>
        <dbReference type="EMBL" id="MBP1932425.1"/>
    </source>
</evidence>
<evidence type="ECO:0000256" key="2">
    <source>
        <dbReference type="ARBA" id="ARBA00010671"/>
    </source>
</evidence>
<keyword evidence="9" id="KW-1185">Reference proteome</keyword>
<evidence type="ECO:0000313" key="9">
    <source>
        <dbReference type="Proteomes" id="UP001519343"/>
    </source>
</evidence>
<feature type="domain" description="Orn/Lys/Arg decarboxylases family 1 pyridoxal-P attachment site" evidence="6">
    <location>
        <begin position="7"/>
        <end position="293"/>
    </location>
</feature>
<dbReference type="InterPro" id="IPR008286">
    <property type="entry name" value="Prn/Lys/Arg_de-COase_C"/>
</dbReference>
<dbReference type="Gene3D" id="3.90.100.10">
    <property type="entry name" value="Orn/Lys/Arg decarboxylase, C-terminal domain"/>
    <property type="match status" value="1"/>
</dbReference>
<dbReference type="PANTHER" id="PTHR43277">
    <property type="entry name" value="ARGININE DECARBOXYLASE"/>
    <property type="match status" value="1"/>
</dbReference>
<evidence type="ECO:0000256" key="1">
    <source>
        <dbReference type="ARBA" id="ARBA00001933"/>
    </source>
</evidence>
<dbReference type="EMBL" id="JAGGKT010000006">
    <property type="protein sequence ID" value="MBP1932425.1"/>
    <property type="molecule type" value="Genomic_DNA"/>
</dbReference>
<name>A0ABS4GRC3_9BACL</name>
<feature type="domain" description="Orn/Lys/Arg decarboxylase C-terminal" evidence="7">
    <location>
        <begin position="392"/>
        <end position="460"/>
    </location>
</feature>
<evidence type="ECO:0000256" key="4">
    <source>
        <dbReference type="ARBA" id="ARBA00022898"/>
    </source>
</evidence>
<dbReference type="Gene3D" id="3.40.640.10">
    <property type="entry name" value="Type I PLP-dependent aspartate aminotransferase-like (Major domain)"/>
    <property type="match status" value="1"/>
</dbReference>
<dbReference type="RefSeq" id="WP_245203751.1">
    <property type="nucleotide sequence ID" value="NZ_JAGGKT010000006.1"/>
</dbReference>
<dbReference type="InterPro" id="IPR000310">
    <property type="entry name" value="Orn/Lys/Arg_deCO2ase_major_dom"/>
</dbReference>
<dbReference type="InterPro" id="IPR015421">
    <property type="entry name" value="PyrdxlP-dep_Trfase_major"/>
</dbReference>
<keyword evidence="5" id="KW-0456">Lyase</keyword>
<sequence>MDQKQIPIEQAMSRYAEKNTVRFHVPGHKGRGQGSFLSSILPYDVTELPGLDDLHHPEEAILEAQRLAAEVFGAEESFFLIGGSTVGNLALLLTVCRPGELVLVQRNVHKSIIHGLILAQARPIYLKPEMDLATGQAIGVSLVELQRKIKEYPKAKAVFLCNPNYYGMGFDLRAYSECCHSAGMPLLVDEAHGAHFGFSEGLPPSAMQCGADAAVQSTHKMLSSMTMSSMLHIQGDLIERTRLRQVLTMVQSSSPSYPLLASLDRARYELALRGEELFREGLLLAKRLRQGVRDIGIPWLSAVGREGVYDFLDPLKVTLQTRASLCSGFRLKEHLEVGGIYPEMADERLVLLALSAETKEEDIKRTLEVISSLDRGLPVDDTLRAHKVHFSQQVVLTPHEVFHRGPRVTIPFYQAEGKIAAEMIAPYPPGIPVVNPGERIDRETIDYLIELKEQGCRMHGISDPTLQTVLVVGGSDEE</sequence>
<keyword evidence="4" id="KW-0663">Pyridoxal phosphate</keyword>
<comment type="caution">
    <text evidence="8">The sequence shown here is derived from an EMBL/GenBank/DDBJ whole genome shotgun (WGS) entry which is preliminary data.</text>
</comment>
<evidence type="ECO:0000259" key="6">
    <source>
        <dbReference type="Pfam" id="PF01276"/>
    </source>
</evidence>
<dbReference type="Pfam" id="PF03711">
    <property type="entry name" value="OKR_DC_1_C"/>
    <property type="match status" value="1"/>
</dbReference>
<dbReference type="Pfam" id="PF01276">
    <property type="entry name" value="OKR_DC_1"/>
    <property type="match status" value="1"/>
</dbReference>
<dbReference type="InterPro" id="IPR052357">
    <property type="entry name" value="Orn_Lys_Arg_decarboxylase-I"/>
</dbReference>
<proteinExistence type="inferred from homology"/>
<evidence type="ECO:0000256" key="3">
    <source>
        <dbReference type="ARBA" id="ARBA00022793"/>
    </source>
</evidence>
<reference evidence="8 9" key="1">
    <citation type="submission" date="2021-03" db="EMBL/GenBank/DDBJ databases">
        <title>Genomic Encyclopedia of Type Strains, Phase IV (KMG-IV): sequencing the most valuable type-strain genomes for metagenomic binning, comparative biology and taxonomic classification.</title>
        <authorList>
            <person name="Goeker M."/>
        </authorList>
    </citation>
    <scope>NUCLEOTIDE SEQUENCE [LARGE SCALE GENOMIC DNA]</scope>
    <source>
        <strain evidence="8 9">DSM 24738</strain>
    </source>
</reference>
<comment type="cofactor">
    <cofactor evidence="1">
        <name>pyridoxal 5'-phosphate</name>
        <dbReference type="ChEBI" id="CHEBI:597326"/>
    </cofactor>
</comment>
<dbReference type="PANTHER" id="PTHR43277:SF3">
    <property type="entry name" value="DECARBOXYLASE, PUTATIVE-RELATED"/>
    <property type="match status" value="1"/>
</dbReference>
<protein>
    <submittedName>
        <fullName evidence="8">Arginine/lysine/ornithine decarboxylase</fullName>
    </submittedName>
</protein>
<dbReference type="InterPro" id="IPR015424">
    <property type="entry name" value="PyrdxlP-dep_Trfase"/>
</dbReference>
<keyword evidence="3" id="KW-0210">Decarboxylase</keyword>
<dbReference type="InterPro" id="IPR036633">
    <property type="entry name" value="Prn/Lys/Arg_de-COase_C_sf"/>
</dbReference>
<dbReference type="SUPFAM" id="SSF55904">
    <property type="entry name" value="Ornithine decarboxylase C-terminal domain"/>
    <property type="match status" value="1"/>
</dbReference>
<evidence type="ECO:0000259" key="7">
    <source>
        <dbReference type="Pfam" id="PF03711"/>
    </source>
</evidence>
<gene>
    <name evidence="8" type="ORF">J2Z37_002426</name>
</gene>
<dbReference type="SUPFAM" id="SSF53383">
    <property type="entry name" value="PLP-dependent transferases"/>
    <property type="match status" value="1"/>
</dbReference>